<evidence type="ECO:0000256" key="6">
    <source>
        <dbReference type="ARBA" id="ARBA00038076"/>
    </source>
</evidence>
<feature type="transmembrane region" description="Helical" evidence="7">
    <location>
        <begin position="351"/>
        <end position="373"/>
    </location>
</feature>
<gene>
    <name evidence="10" type="ORF">GCM10011521_25900</name>
</gene>
<comment type="similarity">
    <text evidence="6">Belongs to the ABC-4 integral membrane protein family.</text>
</comment>
<evidence type="ECO:0000256" key="4">
    <source>
        <dbReference type="ARBA" id="ARBA00022989"/>
    </source>
</evidence>
<dbReference type="PANTHER" id="PTHR30572">
    <property type="entry name" value="MEMBRANE COMPONENT OF TRANSPORTER-RELATED"/>
    <property type="match status" value="1"/>
</dbReference>
<keyword evidence="4 7" id="KW-1133">Transmembrane helix</keyword>
<sequence length="423" mass="44441">MTLTDVLRSAVSSLRGNWLRSILTALGVIIGIAAVIVMVSVGQGTQSELDQMISRLGSNRLEVFGGASRGPARGGAGSQASLTDSDADAIRNEIPGVQYVATSVSGGGQVVFAENNWSSRWEGVNADYFPVNDWRIASGAEFSPRDYNTANKVVILGETVRRELFGDGDPVGATIRFGRVPLKVVGVLSAKGQGNWGQDSDDIMLVPLETGRRRMAAAAAPEAAPAAGAVATPRRADTVNRISVGVGRAEDLAFVEDEINALLRQRHRIAPGAEDDFQVRNIAEIVATRTQTTRLMSLLLGAVASISLIVGGIGIMNIMLVSVTERIREIGLRMAVGAGPREIQLQFLAEAMLISLGGGAIGIALGVAGALLASKFGALPVQLDLQVVAMATAFSVATGLFFGFYPARKAARLDPIEALRHQG</sequence>
<dbReference type="InterPro" id="IPR003838">
    <property type="entry name" value="ABC3_permease_C"/>
</dbReference>
<name>A0ABQ1HRP3_9GAMM</name>
<dbReference type="Pfam" id="PF12704">
    <property type="entry name" value="MacB_PCD"/>
    <property type="match status" value="1"/>
</dbReference>
<feature type="transmembrane region" description="Helical" evidence="7">
    <location>
        <begin position="21"/>
        <end position="42"/>
    </location>
</feature>
<evidence type="ECO:0000313" key="11">
    <source>
        <dbReference type="Proteomes" id="UP000623419"/>
    </source>
</evidence>
<dbReference type="InterPro" id="IPR050250">
    <property type="entry name" value="Macrolide_Exporter_MacB"/>
</dbReference>
<dbReference type="InterPro" id="IPR025857">
    <property type="entry name" value="MacB_PCD"/>
</dbReference>
<organism evidence="10 11">
    <name type="scientific">Arenimonas soli</name>
    <dbReference type="NCBI Taxonomy" id="2269504"/>
    <lineage>
        <taxon>Bacteria</taxon>
        <taxon>Pseudomonadati</taxon>
        <taxon>Pseudomonadota</taxon>
        <taxon>Gammaproteobacteria</taxon>
        <taxon>Lysobacterales</taxon>
        <taxon>Lysobacteraceae</taxon>
        <taxon>Arenimonas</taxon>
    </lineage>
</organism>
<dbReference type="Pfam" id="PF02687">
    <property type="entry name" value="FtsX"/>
    <property type="match status" value="1"/>
</dbReference>
<evidence type="ECO:0000259" key="8">
    <source>
        <dbReference type="Pfam" id="PF02687"/>
    </source>
</evidence>
<keyword evidence="11" id="KW-1185">Reference proteome</keyword>
<keyword evidence="2" id="KW-1003">Cell membrane</keyword>
<reference evidence="11" key="1">
    <citation type="journal article" date="2019" name="Int. J. Syst. Evol. Microbiol.">
        <title>The Global Catalogue of Microorganisms (GCM) 10K type strain sequencing project: providing services to taxonomists for standard genome sequencing and annotation.</title>
        <authorList>
            <consortium name="The Broad Institute Genomics Platform"/>
            <consortium name="The Broad Institute Genome Sequencing Center for Infectious Disease"/>
            <person name="Wu L."/>
            <person name="Ma J."/>
        </authorList>
    </citation>
    <scope>NUCLEOTIDE SEQUENCE [LARGE SCALE GENOMIC DNA]</scope>
    <source>
        <strain evidence="11">CGMCC 1.15905</strain>
    </source>
</reference>
<feature type="transmembrane region" description="Helical" evidence="7">
    <location>
        <begin position="385"/>
        <end position="405"/>
    </location>
</feature>
<comment type="subcellular location">
    <subcellularLocation>
        <location evidence="1">Cell membrane</location>
        <topology evidence="1">Multi-pass membrane protein</topology>
    </subcellularLocation>
</comment>
<protein>
    <submittedName>
        <fullName evidence="10">Multidrug ABC transporter substrate-binding protein</fullName>
    </submittedName>
</protein>
<accession>A0ABQ1HRP3</accession>
<evidence type="ECO:0000313" key="10">
    <source>
        <dbReference type="EMBL" id="GGA86228.1"/>
    </source>
</evidence>
<feature type="domain" description="ABC3 transporter permease C-terminal" evidence="8">
    <location>
        <begin position="303"/>
        <end position="415"/>
    </location>
</feature>
<evidence type="ECO:0000256" key="1">
    <source>
        <dbReference type="ARBA" id="ARBA00004651"/>
    </source>
</evidence>
<evidence type="ECO:0000259" key="9">
    <source>
        <dbReference type="Pfam" id="PF12704"/>
    </source>
</evidence>
<dbReference type="RefSeq" id="WP_188665109.1">
    <property type="nucleotide sequence ID" value="NZ_BMKC01000003.1"/>
</dbReference>
<feature type="transmembrane region" description="Helical" evidence="7">
    <location>
        <begin position="298"/>
        <end position="323"/>
    </location>
</feature>
<dbReference type="EMBL" id="BMKC01000003">
    <property type="protein sequence ID" value="GGA86228.1"/>
    <property type="molecule type" value="Genomic_DNA"/>
</dbReference>
<evidence type="ECO:0000256" key="2">
    <source>
        <dbReference type="ARBA" id="ARBA00022475"/>
    </source>
</evidence>
<feature type="domain" description="MacB-like periplasmic core" evidence="9">
    <location>
        <begin position="21"/>
        <end position="226"/>
    </location>
</feature>
<dbReference type="Proteomes" id="UP000623419">
    <property type="component" value="Unassembled WGS sequence"/>
</dbReference>
<proteinExistence type="inferred from homology"/>
<keyword evidence="5 7" id="KW-0472">Membrane</keyword>
<keyword evidence="3 7" id="KW-0812">Transmembrane</keyword>
<evidence type="ECO:0000256" key="3">
    <source>
        <dbReference type="ARBA" id="ARBA00022692"/>
    </source>
</evidence>
<comment type="caution">
    <text evidence="10">The sequence shown here is derived from an EMBL/GenBank/DDBJ whole genome shotgun (WGS) entry which is preliminary data.</text>
</comment>
<evidence type="ECO:0000256" key="7">
    <source>
        <dbReference type="SAM" id="Phobius"/>
    </source>
</evidence>
<evidence type="ECO:0000256" key="5">
    <source>
        <dbReference type="ARBA" id="ARBA00023136"/>
    </source>
</evidence>
<dbReference type="PANTHER" id="PTHR30572:SF4">
    <property type="entry name" value="ABC TRANSPORTER PERMEASE YTRF"/>
    <property type="match status" value="1"/>
</dbReference>